<keyword evidence="2" id="KW-1185">Reference proteome</keyword>
<protein>
    <submittedName>
        <fullName evidence="1">Uncharacterized protein</fullName>
    </submittedName>
</protein>
<reference evidence="1" key="1">
    <citation type="submission" date="2020-05" db="EMBL/GenBank/DDBJ databases">
        <title>Large-scale comparative analyses of tick genomes elucidate their genetic diversity and vector capacities.</title>
        <authorList>
            <person name="Jia N."/>
            <person name="Wang J."/>
            <person name="Shi W."/>
            <person name="Du L."/>
            <person name="Sun Y."/>
            <person name="Zhan W."/>
            <person name="Jiang J."/>
            <person name="Wang Q."/>
            <person name="Zhang B."/>
            <person name="Ji P."/>
            <person name="Sakyi L.B."/>
            <person name="Cui X."/>
            <person name="Yuan T."/>
            <person name="Jiang B."/>
            <person name="Yang W."/>
            <person name="Lam T.T.-Y."/>
            <person name="Chang Q."/>
            <person name="Ding S."/>
            <person name="Wang X."/>
            <person name="Zhu J."/>
            <person name="Ruan X."/>
            <person name="Zhao L."/>
            <person name="Wei J."/>
            <person name="Que T."/>
            <person name="Du C."/>
            <person name="Cheng J."/>
            <person name="Dai P."/>
            <person name="Han X."/>
            <person name="Huang E."/>
            <person name="Gao Y."/>
            <person name="Liu J."/>
            <person name="Shao H."/>
            <person name="Ye R."/>
            <person name="Li L."/>
            <person name="Wei W."/>
            <person name="Wang X."/>
            <person name="Wang C."/>
            <person name="Yang T."/>
            <person name="Huo Q."/>
            <person name="Li W."/>
            <person name="Guo W."/>
            <person name="Chen H."/>
            <person name="Zhou L."/>
            <person name="Ni X."/>
            <person name="Tian J."/>
            <person name="Zhou Y."/>
            <person name="Sheng Y."/>
            <person name="Liu T."/>
            <person name="Pan Y."/>
            <person name="Xia L."/>
            <person name="Li J."/>
            <person name="Zhao F."/>
            <person name="Cao W."/>
        </authorList>
    </citation>
    <scope>NUCLEOTIDE SEQUENCE</scope>
    <source>
        <strain evidence="1">Hyas-2018</strain>
    </source>
</reference>
<evidence type="ECO:0000313" key="1">
    <source>
        <dbReference type="EMBL" id="KAH6947621.1"/>
    </source>
</evidence>
<proteinExistence type="predicted"/>
<accession>A0ACB7TN10</accession>
<organism evidence="1 2">
    <name type="scientific">Hyalomma asiaticum</name>
    <name type="common">Tick</name>
    <dbReference type="NCBI Taxonomy" id="266040"/>
    <lineage>
        <taxon>Eukaryota</taxon>
        <taxon>Metazoa</taxon>
        <taxon>Ecdysozoa</taxon>
        <taxon>Arthropoda</taxon>
        <taxon>Chelicerata</taxon>
        <taxon>Arachnida</taxon>
        <taxon>Acari</taxon>
        <taxon>Parasitiformes</taxon>
        <taxon>Ixodida</taxon>
        <taxon>Ixodoidea</taxon>
        <taxon>Ixodidae</taxon>
        <taxon>Hyalomminae</taxon>
        <taxon>Hyalomma</taxon>
    </lineage>
</organism>
<gene>
    <name evidence="1" type="ORF">HPB50_020199</name>
</gene>
<comment type="caution">
    <text evidence="1">The sequence shown here is derived from an EMBL/GenBank/DDBJ whole genome shotgun (WGS) entry which is preliminary data.</text>
</comment>
<name>A0ACB7TN10_HYAAI</name>
<evidence type="ECO:0000313" key="2">
    <source>
        <dbReference type="Proteomes" id="UP000821845"/>
    </source>
</evidence>
<dbReference type="EMBL" id="CM023481">
    <property type="protein sequence ID" value="KAH6947621.1"/>
    <property type="molecule type" value="Genomic_DNA"/>
</dbReference>
<dbReference type="Proteomes" id="UP000821845">
    <property type="component" value="Chromosome 1"/>
</dbReference>
<sequence length="63" mass="7260">MKSRSTGVSWRAKDTMWKVVTHFQQNELGLFSDREGGFVIVAQDDYNSRAVEDITKNFTPVKH</sequence>